<dbReference type="PANTHER" id="PTHR33219:SF14">
    <property type="entry name" value="PROTEIN COFACTOR ASSEMBLY OF COMPLEX C SUBUNIT B CCB3, CHLOROPLASTIC-RELATED"/>
    <property type="match status" value="1"/>
</dbReference>
<keyword evidence="2" id="KW-0812">Transmembrane</keyword>
<evidence type="ECO:0000313" key="3">
    <source>
        <dbReference type="EMBL" id="QEL44102.1"/>
    </source>
</evidence>
<name>A0AAE6M8M2_CAMFE</name>
<reference evidence="3 4" key="1">
    <citation type="submission" date="2019-08" db="EMBL/GenBank/DDBJ databases">
        <title>Complete genomes of the Campylobacter fetus subsp. venerealis, Campylobacter lari subsp. concheus, Campylobacter sputorum bv. sputorum and Campylobacter volucris type strains.</title>
        <authorList>
            <person name="Miller W.G."/>
            <person name="Yee E."/>
        </authorList>
    </citation>
    <scope>NUCLEOTIDE SEQUENCE [LARGE SCALE GENOMIC DNA]</scope>
    <source>
        <strain evidence="3 4">NCTC 10354</strain>
    </source>
</reference>
<comment type="similarity">
    <text evidence="1">Belongs to the YggT family.</text>
</comment>
<dbReference type="InterPro" id="IPR003425">
    <property type="entry name" value="CCB3/YggT"/>
</dbReference>
<dbReference type="EMBL" id="CP043435">
    <property type="protein sequence ID" value="QEL44102.1"/>
    <property type="molecule type" value="Genomic_DNA"/>
</dbReference>
<feature type="transmembrane region" description="Helical" evidence="2">
    <location>
        <begin position="72"/>
        <end position="93"/>
    </location>
</feature>
<dbReference type="GO" id="GO:0016020">
    <property type="term" value="C:membrane"/>
    <property type="evidence" value="ECO:0007669"/>
    <property type="project" value="InterPro"/>
</dbReference>
<evidence type="ECO:0000313" key="4">
    <source>
        <dbReference type="Proteomes" id="UP000322035"/>
    </source>
</evidence>
<sequence>MMVISTFIIALANLLHIVITAYTWIIVAAALISWVNPDPYNKIVQFLHRITAPAYELVRKTKIPTAFGGIDIAPIIVLLALQFLDLFLVGLLIEISTKI</sequence>
<keyword evidence="2" id="KW-1133">Transmembrane helix</keyword>
<organism evidence="3 4">
    <name type="scientific">Campylobacter fetus subsp. venerealis NCTC 10354</name>
    <dbReference type="NCBI Taxonomy" id="983328"/>
    <lineage>
        <taxon>Bacteria</taxon>
        <taxon>Pseudomonadati</taxon>
        <taxon>Campylobacterota</taxon>
        <taxon>Epsilonproteobacteria</taxon>
        <taxon>Campylobacterales</taxon>
        <taxon>Campylobacteraceae</taxon>
        <taxon>Campylobacter</taxon>
        <taxon>Campylobacter fetus subsp. venerealis bv. venerealis</taxon>
    </lineage>
</organism>
<proteinExistence type="inferred from homology"/>
<accession>A0AAE6M8M2</accession>
<dbReference type="PANTHER" id="PTHR33219">
    <property type="entry name" value="YLMG HOMOLOG PROTEIN 2, CHLOROPLASTIC"/>
    <property type="match status" value="1"/>
</dbReference>
<dbReference type="AlphaFoldDB" id="A0AAE6M8M2"/>
<feature type="transmembrane region" description="Helical" evidence="2">
    <location>
        <begin position="7"/>
        <end position="32"/>
    </location>
</feature>
<evidence type="ECO:0000256" key="1">
    <source>
        <dbReference type="ARBA" id="ARBA00010894"/>
    </source>
</evidence>
<gene>
    <name evidence="3" type="ORF">CFVT_0108</name>
</gene>
<dbReference type="Pfam" id="PF02325">
    <property type="entry name" value="CCB3_YggT"/>
    <property type="match status" value="1"/>
</dbReference>
<dbReference type="Proteomes" id="UP000322035">
    <property type="component" value="Chromosome"/>
</dbReference>
<keyword evidence="2" id="KW-0472">Membrane</keyword>
<protein>
    <submittedName>
        <fullName evidence="3">YggT family membrane protein</fullName>
    </submittedName>
</protein>
<evidence type="ECO:0000256" key="2">
    <source>
        <dbReference type="SAM" id="Phobius"/>
    </source>
</evidence>